<evidence type="ECO:0000259" key="5">
    <source>
        <dbReference type="Pfam" id="PF03328"/>
    </source>
</evidence>
<dbReference type="OrthoDB" id="1621678at2759"/>
<name>A0A5C3EEK5_9BASI</name>
<dbReference type="InterPro" id="IPR040442">
    <property type="entry name" value="Pyrv_kinase-like_dom_sf"/>
</dbReference>
<dbReference type="SUPFAM" id="SSF51621">
    <property type="entry name" value="Phosphoenolpyruvate/pyruvate domain"/>
    <property type="match status" value="1"/>
</dbReference>
<sequence length="288" mass="31028">MAPTSTSLSAAPQPNTSQQLKNQPYIPNPVKQALARNQLTYAFTVKLLRSIEAVQIAFTAGYNSILIDLEHAPLTLEQTGQICLAALARGMCPIVRVPQLERHWISRTLDIGALGILVPHVKTVEEVRQIVSYSRFQPIGQRSAVAGLPHLGYRSYPVAQANKACNDATLVIVMIETLEALEIVDQIAQVPGVDQLLIGTNDLTAEMGIPGQYDHPRLTEAYQRVIDASKANNLSVGIGGLASRPDLVAKFARMGARFVMAATDQPLLSSAAAKNAAEMKELGDSLTP</sequence>
<dbReference type="AlphaFoldDB" id="A0A5C3EEK5"/>
<dbReference type="InterPro" id="IPR015813">
    <property type="entry name" value="Pyrv/PenolPyrv_kinase-like_dom"/>
</dbReference>
<evidence type="ECO:0000256" key="4">
    <source>
        <dbReference type="SAM" id="MobiDB-lite"/>
    </source>
</evidence>
<evidence type="ECO:0000256" key="1">
    <source>
        <dbReference type="ARBA" id="ARBA00005568"/>
    </source>
</evidence>
<dbReference type="PANTHER" id="PTHR30502:SF0">
    <property type="entry name" value="PHOSPHOENOLPYRUVATE CARBOXYLASE FAMILY PROTEIN"/>
    <property type="match status" value="1"/>
</dbReference>
<comment type="similarity">
    <text evidence="1">Belongs to the HpcH/HpaI aldolase family.</text>
</comment>
<evidence type="ECO:0000313" key="7">
    <source>
        <dbReference type="Proteomes" id="UP000324022"/>
    </source>
</evidence>
<evidence type="ECO:0000256" key="2">
    <source>
        <dbReference type="ARBA" id="ARBA00022723"/>
    </source>
</evidence>
<protein>
    <submittedName>
        <fullName evidence="6">Related to 2,4-dihydroxyhept-2-ene-1,7-dioic acid aldolase</fullName>
    </submittedName>
</protein>
<dbReference type="GO" id="GO:0005737">
    <property type="term" value="C:cytoplasm"/>
    <property type="evidence" value="ECO:0007669"/>
    <property type="project" value="TreeGrafter"/>
</dbReference>
<dbReference type="PANTHER" id="PTHR30502">
    <property type="entry name" value="2-KETO-3-DEOXY-L-RHAMNONATE ALDOLASE"/>
    <property type="match status" value="1"/>
</dbReference>
<dbReference type="InterPro" id="IPR005000">
    <property type="entry name" value="Aldolase/citrate-lyase_domain"/>
</dbReference>
<feature type="region of interest" description="Disordered" evidence="4">
    <location>
        <begin position="1"/>
        <end position="23"/>
    </location>
</feature>
<evidence type="ECO:0000313" key="6">
    <source>
        <dbReference type="EMBL" id="SPO29094.1"/>
    </source>
</evidence>
<dbReference type="GO" id="GO:0046872">
    <property type="term" value="F:metal ion binding"/>
    <property type="evidence" value="ECO:0007669"/>
    <property type="project" value="UniProtKB-KW"/>
</dbReference>
<dbReference type="Pfam" id="PF03328">
    <property type="entry name" value="HpcH_HpaI"/>
    <property type="match status" value="1"/>
</dbReference>
<reference evidence="6 7" key="1">
    <citation type="submission" date="2018-03" db="EMBL/GenBank/DDBJ databases">
        <authorList>
            <person name="Guldener U."/>
        </authorList>
    </citation>
    <scope>NUCLEOTIDE SEQUENCE [LARGE SCALE GENOMIC DNA]</scope>
    <source>
        <strain evidence="6 7">NBRC100155</strain>
    </source>
</reference>
<dbReference type="GO" id="GO:0016832">
    <property type="term" value="F:aldehyde-lyase activity"/>
    <property type="evidence" value="ECO:0007669"/>
    <property type="project" value="TreeGrafter"/>
</dbReference>
<dbReference type="InterPro" id="IPR050251">
    <property type="entry name" value="HpcH-HpaI_aldolase"/>
</dbReference>
<dbReference type="Gene3D" id="3.20.20.60">
    <property type="entry name" value="Phosphoenolpyruvate-binding domains"/>
    <property type="match status" value="1"/>
</dbReference>
<keyword evidence="7" id="KW-1185">Reference proteome</keyword>
<keyword evidence="2" id="KW-0479">Metal-binding</keyword>
<proteinExistence type="inferred from homology"/>
<dbReference type="Proteomes" id="UP000324022">
    <property type="component" value="Unassembled WGS sequence"/>
</dbReference>
<gene>
    <name evidence="6" type="ORF">UTRI_06043</name>
</gene>
<accession>A0A5C3EEK5</accession>
<organism evidence="6 7">
    <name type="scientific">Ustilago trichophora</name>
    <dbReference type="NCBI Taxonomy" id="86804"/>
    <lineage>
        <taxon>Eukaryota</taxon>
        <taxon>Fungi</taxon>
        <taxon>Dikarya</taxon>
        <taxon>Basidiomycota</taxon>
        <taxon>Ustilaginomycotina</taxon>
        <taxon>Ustilaginomycetes</taxon>
        <taxon>Ustilaginales</taxon>
        <taxon>Ustilaginaceae</taxon>
        <taxon>Ustilago</taxon>
    </lineage>
</organism>
<dbReference type="EMBL" id="OOIN01000027">
    <property type="protein sequence ID" value="SPO29094.1"/>
    <property type="molecule type" value="Genomic_DNA"/>
</dbReference>
<feature type="domain" description="HpcH/HpaI aldolase/citrate lyase" evidence="5">
    <location>
        <begin position="53"/>
        <end position="268"/>
    </location>
</feature>
<keyword evidence="3" id="KW-0456">Lyase</keyword>
<evidence type="ECO:0000256" key="3">
    <source>
        <dbReference type="ARBA" id="ARBA00023239"/>
    </source>
</evidence>
<feature type="compositionally biased region" description="Polar residues" evidence="4">
    <location>
        <begin position="1"/>
        <end position="22"/>
    </location>
</feature>